<dbReference type="EMBL" id="CAICTM010000772">
    <property type="protein sequence ID" value="CAB9516302.1"/>
    <property type="molecule type" value="Genomic_DNA"/>
</dbReference>
<dbReference type="InterPro" id="IPR053211">
    <property type="entry name" value="DNA_repair-toleration"/>
</dbReference>
<evidence type="ECO:0000256" key="5">
    <source>
        <dbReference type="ARBA" id="ARBA00022737"/>
    </source>
</evidence>
<dbReference type="FunFam" id="3.80.10.10:FF:000400">
    <property type="entry name" value="Nuclear pore complex protein NUP107"/>
    <property type="match status" value="1"/>
</dbReference>
<dbReference type="Proteomes" id="UP001153069">
    <property type="component" value="Unassembled WGS sequence"/>
</dbReference>
<keyword evidence="2" id="KW-1003">Cell membrane</keyword>
<accession>A0A9N8E845</accession>
<keyword evidence="10" id="KW-0675">Receptor</keyword>
<dbReference type="FunFam" id="3.80.10.10:FF:000041">
    <property type="entry name" value="LRR receptor-like serine/threonine-protein kinase ERECTA"/>
    <property type="match status" value="1"/>
</dbReference>
<dbReference type="OrthoDB" id="46005at2759"/>
<dbReference type="AlphaFoldDB" id="A0A9N8E845"/>
<feature type="compositionally biased region" description="Basic and acidic residues" evidence="7">
    <location>
        <begin position="66"/>
        <end position="76"/>
    </location>
</feature>
<dbReference type="SUPFAM" id="SSF52058">
    <property type="entry name" value="L domain-like"/>
    <property type="match status" value="1"/>
</dbReference>
<feature type="compositionally biased region" description="Polar residues" evidence="7">
    <location>
        <begin position="96"/>
        <end position="108"/>
    </location>
</feature>
<feature type="region of interest" description="Disordered" evidence="7">
    <location>
        <begin position="1"/>
        <end position="29"/>
    </location>
</feature>
<proteinExistence type="predicted"/>
<keyword evidence="11" id="KW-1185">Reference proteome</keyword>
<keyword evidence="5" id="KW-0677">Repeat</keyword>
<feature type="compositionally biased region" description="Polar residues" evidence="7">
    <location>
        <begin position="10"/>
        <end position="28"/>
    </location>
</feature>
<dbReference type="SMART" id="SM00369">
    <property type="entry name" value="LRR_TYP"/>
    <property type="match status" value="5"/>
</dbReference>
<protein>
    <submittedName>
        <fullName evidence="10">LRR receptor-like serine threonine-protein kinase At4g08850-like</fullName>
    </submittedName>
</protein>
<keyword evidence="10" id="KW-0418">Kinase</keyword>
<dbReference type="PANTHER" id="PTHR48060">
    <property type="entry name" value="DNA DAMAGE-REPAIR/TOLERATION PROTEIN DRT100"/>
    <property type="match status" value="1"/>
</dbReference>
<evidence type="ECO:0000259" key="9">
    <source>
        <dbReference type="Pfam" id="PF23598"/>
    </source>
</evidence>
<dbReference type="InterPro" id="IPR055414">
    <property type="entry name" value="LRR_R13L4/SHOC2-like"/>
</dbReference>
<gene>
    <name evidence="10" type="ORF">SEMRO_773_G200490.1</name>
</gene>
<dbReference type="InterPro" id="IPR032675">
    <property type="entry name" value="LRR_dom_sf"/>
</dbReference>
<keyword evidence="10" id="KW-0808">Transferase</keyword>
<feature type="domain" description="Disease resistance R13L4/SHOC-2-like LRR" evidence="9">
    <location>
        <begin position="607"/>
        <end position="714"/>
    </location>
</feature>
<feature type="region of interest" description="Disordered" evidence="7">
    <location>
        <begin position="42"/>
        <end position="78"/>
    </location>
</feature>
<comment type="subcellular location">
    <subcellularLocation>
        <location evidence="1">Cell membrane</location>
    </subcellularLocation>
</comment>
<dbReference type="Pfam" id="PF23598">
    <property type="entry name" value="LRR_14"/>
    <property type="match status" value="1"/>
</dbReference>
<reference evidence="10" key="1">
    <citation type="submission" date="2020-06" db="EMBL/GenBank/DDBJ databases">
        <authorList>
            <consortium name="Plant Systems Biology data submission"/>
        </authorList>
    </citation>
    <scope>NUCLEOTIDE SEQUENCE</scope>
    <source>
        <strain evidence="10">D6</strain>
    </source>
</reference>
<evidence type="ECO:0000256" key="4">
    <source>
        <dbReference type="ARBA" id="ARBA00022729"/>
    </source>
</evidence>
<keyword evidence="8" id="KW-0812">Transmembrane</keyword>
<dbReference type="GO" id="GO:0005886">
    <property type="term" value="C:plasma membrane"/>
    <property type="evidence" value="ECO:0007669"/>
    <property type="project" value="UniProtKB-SubCell"/>
</dbReference>
<evidence type="ECO:0000256" key="8">
    <source>
        <dbReference type="SAM" id="Phobius"/>
    </source>
</evidence>
<keyword evidence="4" id="KW-0732">Signal</keyword>
<evidence type="ECO:0000256" key="1">
    <source>
        <dbReference type="ARBA" id="ARBA00004236"/>
    </source>
</evidence>
<organism evidence="10 11">
    <name type="scientific">Seminavis robusta</name>
    <dbReference type="NCBI Taxonomy" id="568900"/>
    <lineage>
        <taxon>Eukaryota</taxon>
        <taxon>Sar</taxon>
        <taxon>Stramenopiles</taxon>
        <taxon>Ochrophyta</taxon>
        <taxon>Bacillariophyta</taxon>
        <taxon>Bacillariophyceae</taxon>
        <taxon>Bacillariophycidae</taxon>
        <taxon>Naviculales</taxon>
        <taxon>Naviculaceae</taxon>
        <taxon>Seminavis</taxon>
    </lineage>
</organism>
<feature type="region of interest" description="Disordered" evidence="7">
    <location>
        <begin position="96"/>
        <end position="118"/>
    </location>
</feature>
<dbReference type="FunFam" id="3.80.10.10:FF:000383">
    <property type="entry name" value="Leucine-rich repeat receptor protein kinase EMS1"/>
    <property type="match status" value="1"/>
</dbReference>
<dbReference type="InterPro" id="IPR001611">
    <property type="entry name" value="Leu-rich_rpt"/>
</dbReference>
<name>A0A9N8E845_9STRA</name>
<keyword evidence="6 8" id="KW-0472">Membrane</keyword>
<keyword evidence="3" id="KW-0433">Leucine-rich repeat</keyword>
<comment type="caution">
    <text evidence="10">The sequence shown here is derived from an EMBL/GenBank/DDBJ whole genome shotgun (WGS) entry which is preliminary data.</text>
</comment>
<evidence type="ECO:0000313" key="11">
    <source>
        <dbReference type="Proteomes" id="UP001153069"/>
    </source>
</evidence>
<keyword evidence="8" id="KW-1133">Transmembrane helix</keyword>
<feature type="compositionally biased region" description="Polar residues" evidence="7">
    <location>
        <begin position="45"/>
        <end position="65"/>
    </location>
</feature>
<dbReference type="GO" id="GO:0016301">
    <property type="term" value="F:kinase activity"/>
    <property type="evidence" value="ECO:0007669"/>
    <property type="project" value="UniProtKB-KW"/>
</dbReference>
<dbReference type="PANTHER" id="PTHR48060:SF19">
    <property type="entry name" value="LEUCINE-RICH REPEAT-CONTAINING N-TERMINAL PLANT-TYPE DOMAIN-CONTAINING PROTEIN"/>
    <property type="match status" value="1"/>
</dbReference>
<dbReference type="Pfam" id="PF00560">
    <property type="entry name" value="LRR_1"/>
    <property type="match status" value="1"/>
</dbReference>
<dbReference type="InterPro" id="IPR003591">
    <property type="entry name" value="Leu-rich_rpt_typical-subtyp"/>
</dbReference>
<evidence type="ECO:0000256" key="3">
    <source>
        <dbReference type="ARBA" id="ARBA00022614"/>
    </source>
</evidence>
<dbReference type="Gene3D" id="3.80.10.10">
    <property type="entry name" value="Ribonuclease Inhibitor"/>
    <property type="match status" value="2"/>
</dbReference>
<evidence type="ECO:0000313" key="10">
    <source>
        <dbReference type="EMBL" id="CAB9516302.1"/>
    </source>
</evidence>
<evidence type="ECO:0000256" key="2">
    <source>
        <dbReference type="ARBA" id="ARBA00022475"/>
    </source>
</evidence>
<evidence type="ECO:0000256" key="7">
    <source>
        <dbReference type="SAM" id="MobiDB-lite"/>
    </source>
</evidence>
<feature type="transmembrane region" description="Helical" evidence="8">
    <location>
        <begin position="254"/>
        <end position="277"/>
    </location>
</feature>
<sequence length="766" mass="84146">MEAVEVASELTATAGNTDPDSSEDSTSCYEYEEDYRDEQVASFVTFRSQSLQSKPGSKPDPSTSHKAGEEHNREQQQDLAEFAELAVARIVADQQSRIAKENQSSAISRGTRDVDFPMDEPSRAASEDFPIEEPPRISPVPIRAKYSCDSSTNAVYYNDPPATLIIQSFKSRAAPFTTPDDLSDISPVLQSNYADKITSVSPIKKKQKAKNNDLGDRVALVEGTGRSEDPEKGHDEVFVDSAGKCKGGKHRGKYAILIALLALFVLSAAAYLIMYILDYVRSNDHQSAAQISIIDVIKTIDTTTSVGDFVGLRPTTSMDPYQSGCGFENYTLPHVIGQCKCDGEITMLTNEVREKYYSINMLFISLNISDAWELPEESCDPRNQAMIWLATTYPRDRSDLIQKYALASFYVQMRGQQWVDNDGWLEDEDTCGWNGIECDDMGLVNKIVLDGSGLQGSISHELSLLSGLESLSLRGNSISGTIPSGLFLMPKIRELKLAFNGITGSIPPEIASASNLEVLLVDMNELKQEVPSEVGGATGLIQLNLGFNQFQGALPSELFQLSNLQELTLEGNTRITGRLPSTIANLQSLQKFSISNTNMLSRIPSLLGTLTNLRVIKMANTQLSGELPREMQTLTNLNHVDLSNNKFRRRLPSFFGQFSSLTYLSLHDCLFSGTIPAQLGNIAGLFHLSLHGNRLHGTVPKELGRLSSLDTLTLQDNLLTGRAPREVCNLRREELIVFTTDCSDGARGVLCPVPNCCTDCLARPTT</sequence>
<evidence type="ECO:0000256" key="6">
    <source>
        <dbReference type="ARBA" id="ARBA00023136"/>
    </source>
</evidence>